<dbReference type="PROSITE" id="PS51186">
    <property type="entry name" value="GNAT"/>
    <property type="match status" value="1"/>
</dbReference>
<comment type="caution">
    <text evidence="2">The sequence shown here is derived from an EMBL/GenBank/DDBJ whole genome shotgun (WGS) entry which is preliminary data.</text>
</comment>
<dbReference type="Pfam" id="PF00583">
    <property type="entry name" value="Acetyltransf_1"/>
    <property type="match status" value="1"/>
</dbReference>
<dbReference type="PANTHER" id="PTHR43072">
    <property type="entry name" value="N-ACETYLTRANSFERASE"/>
    <property type="match status" value="1"/>
</dbReference>
<evidence type="ECO:0000259" key="1">
    <source>
        <dbReference type="PROSITE" id="PS51186"/>
    </source>
</evidence>
<dbReference type="PANTHER" id="PTHR43072:SF36">
    <property type="entry name" value="RIBOSOMAL-PROTEIN-ALANINE ACETYLTRANSFERASE"/>
    <property type="match status" value="1"/>
</dbReference>
<sequence length="154" mass="17836">MRTVREEDYVRVIEVLVEWWGGRDLSDLLPRLFFQHFQDTSFIIEDKGKIVGFIVGFISQTKPSEAYIHFVGVHSNYRKQRIGTKLYEHFFACVRAKGCDTVKCITSPVNTVSIAYHINIGFRIEEGDKVLDGIHVQKNYDGRGHDRVVFVKKI</sequence>
<protein>
    <recommendedName>
        <fullName evidence="1">N-acetyltransferase domain-containing protein</fullName>
    </recommendedName>
</protein>
<dbReference type="GO" id="GO:0016747">
    <property type="term" value="F:acyltransferase activity, transferring groups other than amino-acyl groups"/>
    <property type="evidence" value="ECO:0007669"/>
    <property type="project" value="InterPro"/>
</dbReference>
<reference evidence="2" key="1">
    <citation type="journal article" date="2014" name="Int. J. Syst. Evol. Microbiol.">
        <title>Complete genome sequence of Corynebacterium casei LMG S-19264T (=DSM 44701T), isolated from a smear-ripened cheese.</title>
        <authorList>
            <consortium name="US DOE Joint Genome Institute (JGI-PGF)"/>
            <person name="Walter F."/>
            <person name="Albersmeier A."/>
            <person name="Kalinowski J."/>
            <person name="Ruckert C."/>
        </authorList>
    </citation>
    <scope>NUCLEOTIDE SEQUENCE</scope>
    <source>
        <strain evidence="2">CGMCC 1.12698</strain>
    </source>
</reference>
<proteinExistence type="predicted"/>
<evidence type="ECO:0000313" key="3">
    <source>
        <dbReference type="Proteomes" id="UP000605259"/>
    </source>
</evidence>
<dbReference type="PIRSF" id="PIRSF037663">
    <property type="entry name" value="Acetyltransf_GNAT_prd"/>
    <property type="match status" value="1"/>
</dbReference>
<evidence type="ECO:0000313" key="2">
    <source>
        <dbReference type="EMBL" id="GGE55870.1"/>
    </source>
</evidence>
<dbReference type="FunFam" id="3.40.630.30:FF:000133">
    <property type="entry name" value="Acetyltransferase, GNAT family"/>
    <property type="match status" value="1"/>
</dbReference>
<dbReference type="AlphaFoldDB" id="A0A917AIQ0"/>
<name>A0A917AIQ0_9BACI</name>
<dbReference type="EMBL" id="BMFK01000001">
    <property type="protein sequence ID" value="GGE55870.1"/>
    <property type="molecule type" value="Genomic_DNA"/>
</dbReference>
<gene>
    <name evidence="2" type="primary">yqjY</name>
    <name evidence="2" type="ORF">GCM10007140_02800</name>
</gene>
<dbReference type="InterPro" id="IPR017255">
    <property type="entry name" value="AcTrfase_GNAT_prd"/>
</dbReference>
<accession>A0A917AIQ0</accession>
<keyword evidence="3" id="KW-1185">Reference proteome</keyword>
<dbReference type="CDD" id="cd04301">
    <property type="entry name" value="NAT_SF"/>
    <property type="match status" value="1"/>
</dbReference>
<feature type="domain" description="N-acetyltransferase" evidence="1">
    <location>
        <begin position="1"/>
        <end position="143"/>
    </location>
</feature>
<dbReference type="SUPFAM" id="SSF55729">
    <property type="entry name" value="Acyl-CoA N-acyltransferases (Nat)"/>
    <property type="match status" value="1"/>
</dbReference>
<reference evidence="2" key="2">
    <citation type="submission" date="2020-09" db="EMBL/GenBank/DDBJ databases">
        <authorList>
            <person name="Sun Q."/>
            <person name="Zhou Y."/>
        </authorList>
    </citation>
    <scope>NUCLEOTIDE SEQUENCE</scope>
    <source>
        <strain evidence="2">CGMCC 1.12698</strain>
    </source>
</reference>
<dbReference type="InterPro" id="IPR000182">
    <property type="entry name" value="GNAT_dom"/>
</dbReference>
<dbReference type="InterPro" id="IPR016181">
    <property type="entry name" value="Acyl_CoA_acyltransferase"/>
</dbReference>
<organism evidence="2 3">
    <name type="scientific">Priestia taiwanensis</name>
    <dbReference type="NCBI Taxonomy" id="1347902"/>
    <lineage>
        <taxon>Bacteria</taxon>
        <taxon>Bacillati</taxon>
        <taxon>Bacillota</taxon>
        <taxon>Bacilli</taxon>
        <taxon>Bacillales</taxon>
        <taxon>Bacillaceae</taxon>
        <taxon>Priestia</taxon>
    </lineage>
</organism>
<dbReference type="Proteomes" id="UP000605259">
    <property type="component" value="Unassembled WGS sequence"/>
</dbReference>
<dbReference type="Gene3D" id="3.40.630.30">
    <property type="match status" value="1"/>
</dbReference>